<name>A0A562TVK1_9SPHI</name>
<reference evidence="1 2" key="1">
    <citation type="submission" date="2019-07" db="EMBL/GenBank/DDBJ databases">
        <title>Genomic Encyclopedia of Archaeal and Bacterial Type Strains, Phase II (KMG-II): from individual species to whole genera.</title>
        <authorList>
            <person name="Goeker M."/>
        </authorList>
    </citation>
    <scope>NUCLEOTIDE SEQUENCE [LARGE SCALE GENOMIC DNA]</scope>
    <source>
        <strain evidence="1 2">ATCC BAA-1854</strain>
    </source>
</reference>
<sequence length="352" mass="38544">MDMNTHSHGNGTATATTGTSTLGIITEYSLNWPGSIKGSTHELVINDKFIFVTGQNMHQVAKFDYSGNVLAYYNMPEGSGPHGILFDKQGRLWVSLEFFGLVVRLDDSGNIVEEIDVRIFAKGAKTPINSAPHGIGLDANGETIWFTGKRTSTIGRINPDKSVEHFQLNTLAALPIYLSAGPDGGIWGTELYGSSILNISKQGVVKEYTIPTANSRPIAVIPDPSGNYMWFSEEAGVKIGKIDMAGNITEYAVPALQKNDIVASLSFDRENNIWVQVYVDLNNPVPAGNDYIIKIDKAIHNEGVTSLSGIPCTTHTIPSKNSMMHRIRMDYDGNLWFTEMMTDKLGKITLNK</sequence>
<dbReference type="EMBL" id="VLLI01000010">
    <property type="protein sequence ID" value="TWI97649.1"/>
    <property type="molecule type" value="Genomic_DNA"/>
</dbReference>
<dbReference type="PANTHER" id="PTHR40274:SF3">
    <property type="entry name" value="VIRGINIAMYCIN B LYASE"/>
    <property type="match status" value="1"/>
</dbReference>
<keyword evidence="2" id="KW-1185">Reference proteome</keyword>
<organism evidence="1 2">
    <name type="scientific">Mucilaginibacter frigoritolerans</name>
    <dbReference type="NCBI Taxonomy" id="652788"/>
    <lineage>
        <taxon>Bacteria</taxon>
        <taxon>Pseudomonadati</taxon>
        <taxon>Bacteroidota</taxon>
        <taxon>Sphingobacteriia</taxon>
        <taxon>Sphingobacteriales</taxon>
        <taxon>Sphingobacteriaceae</taxon>
        <taxon>Mucilaginibacter</taxon>
    </lineage>
</organism>
<gene>
    <name evidence="1" type="ORF">JN11_03472</name>
</gene>
<dbReference type="InterPro" id="IPR051344">
    <property type="entry name" value="Vgb"/>
</dbReference>
<comment type="caution">
    <text evidence="1">The sequence shown here is derived from an EMBL/GenBank/DDBJ whole genome shotgun (WGS) entry which is preliminary data.</text>
</comment>
<proteinExistence type="predicted"/>
<evidence type="ECO:0000313" key="1">
    <source>
        <dbReference type="EMBL" id="TWI97649.1"/>
    </source>
</evidence>
<dbReference type="Proteomes" id="UP000317010">
    <property type="component" value="Unassembled WGS sequence"/>
</dbReference>
<protein>
    <submittedName>
        <fullName evidence="1">Virginiamycin B lyase</fullName>
    </submittedName>
</protein>
<evidence type="ECO:0000313" key="2">
    <source>
        <dbReference type="Proteomes" id="UP000317010"/>
    </source>
</evidence>
<dbReference type="PANTHER" id="PTHR40274">
    <property type="entry name" value="VIRGINIAMYCIN B LYASE"/>
    <property type="match status" value="1"/>
</dbReference>
<dbReference type="SUPFAM" id="SSF101898">
    <property type="entry name" value="NHL repeat"/>
    <property type="match status" value="1"/>
</dbReference>
<dbReference type="Pfam" id="PF24684">
    <property type="entry name" value="Vgb_lyase"/>
    <property type="match status" value="1"/>
</dbReference>
<dbReference type="Gene3D" id="2.130.10.10">
    <property type="entry name" value="YVTN repeat-like/Quinoprotein amine dehydrogenase"/>
    <property type="match status" value="2"/>
</dbReference>
<dbReference type="OrthoDB" id="2633250at2"/>
<keyword evidence="1" id="KW-0456">Lyase</keyword>
<dbReference type="AlphaFoldDB" id="A0A562TVK1"/>
<accession>A0A562TVK1</accession>
<dbReference type="GO" id="GO:0016829">
    <property type="term" value="F:lyase activity"/>
    <property type="evidence" value="ECO:0007669"/>
    <property type="project" value="UniProtKB-KW"/>
</dbReference>
<dbReference type="RefSeq" id="WP_144914495.1">
    <property type="nucleotide sequence ID" value="NZ_VLLI01000010.1"/>
</dbReference>
<dbReference type="InterPro" id="IPR015943">
    <property type="entry name" value="WD40/YVTN_repeat-like_dom_sf"/>
</dbReference>